<dbReference type="AlphaFoldDB" id="A0A8K0CRL8"/>
<proteinExistence type="predicted"/>
<evidence type="ECO:0000313" key="2">
    <source>
        <dbReference type="Proteomes" id="UP000801492"/>
    </source>
</evidence>
<comment type="caution">
    <text evidence="1">The sequence shown here is derived from an EMBL/GenBank/DDBJ whole genome shotgun (WGS) entry which is preliminary data.</text>
</comment>
<dbReference type="OrthoDB" id="6773229at2759"/>
<name>A0A8K0CRL8_IGNLU</name>
<dbReference type="Proteomes" id="UP000801492">
    <property type="component" value="Unassembled WGS sequence"/>
</dbReference>
<organism evidence="1 2">
    <name type="scientific">Ignelater luminosus</name>
    <name type="common">Cucubano</name>
    <name type="synonym">Pyrophorus luminosus</name>
    <dbReference type="NCBI Taxonomy" id="2038154"/>
    <lineage>
        <taxon>Eukaryota</taxon>
        <taxon>Metazoa</taxon>
        <taxon>Ecdysozoa</taxon>
        <taxon>Arthropoda</taxon>
        <taxon>Hexapoda</taxon>
        <taxon>Insecta</taxon>
        <taxon>Pterygota</taxon>
        <taxon>Neoptera</taxon>
        <taxon>Endopterygota</taxon>
        <taxon>Coleoptera</taxon>
        <taxon>Polyphaga</taxon>
        <taxon>Elateriformia</taxon>
        <taxon>Elateroidea</taxon>
        <taxon>Elateridae</taxon>
        <taxon>Agrypninae</taxon>
        <taxon>Pyrophorini</taxon>
        <taxon>Ignelater</taxon>
    </lineage>
</organism>
<sequence length="307" mass="35400">SKDVIKLTVLFSLISSKSNKVRKGKHYWKPSNAESRDGMLIHVKVPGDLHTAVQEKQNKLASFGLTVQPFIIILGPSITDIQKVYIRVDETLYVLPSVLKAIDICFKAFILFDIQYPVESEHIWFLIQWAIYNLKLKSDNPIPSVCDVAIGIQSTRKQETQNKLCVDEVSRVRNSNSNSPIENNLSDNAFGKEFFESYILKFIGKLYSNTSIARNVVQSLKEDSCELIEDLLMYIKDNLKRKLNVNCHDVIDAVLNIKPFEKYKTEHRRFQFLTKSNWLIKPQPFLIGEIEDNVRQKNATVMQMKKM</sequence>
<feature type="non-terminal residue" evidence="1">
    <location>
        <position position="307"/>
    </location>
</feature>
<evidence type="ECO:0000313" key="1">
    <source>
        <dbReference type="EMBL" id="KAF2889931.1"/>
    </source>
</evidence>
<dbReference type="EMBL" id="VTPC01060442">
    <property type="protein sequence ID" value="KAF2889931.1"/>
    <property type="molecule type" value="Genomic_DNA"/>
</dbReference>
<protein>
    <submittedName>
        <fullName evidence="1">Uncharacterized protein</fullName>
    </submittedName>
</protein>
<reference evidence="1" key="1">
    <citation type="submission" date="2019-08" db="EMBL/GenBank/DDBJ databases">
        <title>The genome of the North American firefly Photinus pyralis.</title>
        <authorList>
            <consortium name="Photinus pyralis genome working group"/>
            <person name="Fallon T.R."/>
            <person name="Sander Lower S.E."/>
            <person name="Weng J.-K."/>
        </authorList>
    </citation>
    <scope>NUCLEOTIDE SEQUENCE</scope>
    <source>
        <strain evidence="1">TRF0915ILg1</strain>
        <tissue evidence="1">Whole body</tissue>
    </source>
</reference>
<gene>
    <name evidence="1" type="ORF">ILUMI_16242</name>
</gene>
<accession>A0A8K0CRL8</accession>
<keyword evidence="2" id="KW-1185">Reference proteome</keyword>